<reference evidence="8 9" key="1">
    <citation type="journal article" date="2018" name="Sci. Rep.">
        <title>Comparative analysis of the Pocillopora damicornis genome highlights role of immune system in coral evolution.</title>
        <authorList>
            <person name="Cunning R."/>
            <person name="Bay R.A."/>
            <person name="Gillette P."/>
            <person name="Baker A.C."/>
            <person name="Traylor-Knowles N."/>
        </authorList>
    </citation>
    <scope>NUCLEOTIDE SEQUENCE [LARGE SCALE GENOMIC DNA]</scope>
    <source>
        <strain evidence="8">RSMAS</strain>
        <tissue evidence="8">Whole animal</tissue>
    </source>
</reference>
<organism evidence="8 9">
    <name type="scientific">Pocillopora damicornis</name>
    <name type="common">Cauliflower coral</name>
    <name type="synonym">Millepora damicornis</name>
    <dbReference type="NCBI Taxonomy" id="46731"/>
    <lineage>
        <taxon>Eukaryota</taxon>
        <taxon>Metazoa</taxon>
        <taxon>Cnidaria</taxon>
        <taxon>Anthozoa</taxon>
        <taxon>Hexacorallia</taxon>
        <taxon>Scleractinia</taxon>
        <taxon>Astrocoeniina</taxon>
        <taxon>Pocilloporidae</taxon>
        <taxon>Pocillopora</taxon>
    </lineage>
</organism>
<evidence type="ECO:0000313" key="8">
    <source>
        <dbReference type="EMBL" id="RMX46784.1"/>
    </source>
</evidence>
<dbReference type="InterPro" id="IPR000152">
    <property type="entry name" value="EGF-type_Asp/Asn_hydroxyl_site"/>
</dbReference>
<evidence type="ECO:0000256" key="1">
    <source>
        <dbReference type="ARBA" id="ARBA00022536"/>
    </source>
</evidence>
<dbReference type="FunFam" id="2.10.25.10:FF:000038">
    <property type="entry name" value="Fibrillin 2"/>
    <property type="match status" value="1"/>
</dbReference>
<dbReference type="Gene3D" id="2.10.25.10">
    <property type="entry name" value="Laminin"/>
    <property type="match status" value="1"/>
</dbReference>
<evidence type="ECO:0008006" key="10">
    <source>
        <dbReference type="Google" id="ProtNLM"/>
    </source>
</evidence>
<sequence>MAWQISYITVVIMISRVFYITNHKCGTDVYSFYQMMLKGHTFKSFPVRPGSLDCREACLADSRCQSYNVVFKGICELNNRTREARPENFVRNQERYYMKKSSNIDADECQEGLHGCHSNVTCYNTEGAYICICKVGFSGTEETAVNQLGYEDEIWHGGTRMGYANRV</sequence>
<dbReference type="Pfam" id="PF07645">
    <property type="entry name" value="EGF_CA"/>
    <property type="match status" value="1"/>
</dbReference>
<dbReference type="InterPro" id="IPR001881">
    <property type="entry name" value="EGF-like_Ca-bd_dom"/>
</dbReference>
<evidence type="ECO:0000259" key="6">
    <source>
        <dbReference type="PROSITE" id="PS50026"/>
    </source>
</evidence>
<dbReference type="SUPFAM" id="SSF57196">
    <property type="entry name" value="EGF/Laminin"/>
    <property type="match status" value="1"/>
</dbReference>
<dbReference type="InterPro" id="IPR003609">
    <property type="entry name" value="Pan_app"/>
</dbReference>
<feature type="domain" description="EGF-like" evidence="6">
    <location>
        <begin position="105"/>
        <end position="143"/>
    </location>
</feature>
<keyword evidence="4" id="KW-1015">Disulfide bond</keyword>
<gene>
    <name evidence="8" type="ORF">pdam_00025245</name>
</gene>
<comment type="caution">
    <text evidence="8">The sequence shown here is derived from an EMBL/GenBank/DDBJ whole genome shotgun (WGS) entry which is preliminary data.</text>
</comment>
<keyword evidence="2" id="KW-0732">Signal</keyword>
<accession>A0A3M6TZS0</accession>
<dbReference type="PROSITE" id="PS50026">
    <property type="entry name" value="EGF_3"/>
    <property type="match status" value="1"/>
</dbReference>
<evidence type="ECO:0000256" key="2">
    <source>
        <dbReference type="ARBA" id="ARBA00022729"/>
    </source>
</evidence>
<evidence type="ECO:0000256" key="4">
    <source>
        <dbReference type="ARBA" id="ARBA00023157"/>
    </source>
</evidence>
<keyword evidence="1 5" id="KW-0245">EGF-like domain</keyword>
<evidence type="ECO:0000256" key="5">
    <source>
        <dbReference type="PROSITE-ProRule" id="PRU00076"/>
    </source>
</evidence>
<proteinExistence type="predicted"/>
<evidence type="ECO:0000313" key="9">
    <source>
        <dbReference type="Proteomes" id="UP000275408"/>
    </source>
</evidence>
<dbReference type="GO" id="GO:0005509">
    <property type="term" value="F:calcium ion binding"/>
    <property type="evidence" value="ECO:0007669"/>
    <property type="project" value="InterPro"/>
</dbReference>
<protein>
    <recommendedName>
        <fullName evidence="10">EGF-like domain-containing protein</fullName>
    </recommendedName>
</protein>
<keyword evidence="3" id="KW-0677">Repeat</keyword>
<evidence type="ECO:0000259" key="7">
    <source>
        <dbReference type="PROSITE" id="PS50948"/>
    </source>
</evidence>
<dbReference type="Proteomes" id="UP000275408">
    <property type="component" value="Unassembled WGS sequence"/>
</dbReference>
<dbReference type="AlphaFoldDB" id="A0A3M6TZS0"/>
<dbReference type="PROSITE" id="PS00010">
    <property type="entry name" value="ASX_HYDROXYL"/>
    <property type="match status" value="1"/>
</dbReference>
<name>A0A3M6TZS0_POCDA</name>
<dbReference type="CDD" id="cd00054">
    <property type="entry name" value="EGF_CA"/>
    <property type="match status" value="1"/>
</dbReference>
<comment type="caution">
    <text evidence="5">Lacks conserved residue(s) required for the propagation of feature annotation.</text>
</comment>
<dbReference type="EMBL" id="RCHS01002577">
    <property type="protein sequence ID" value="RMX46784.1"/>
    <property type="molecule type" value="Genomic_DNA"/>
</dbReference>
<dbReference type="InterPro" id="IPR018097">
    <property type="entry name" value="EGF_Ca-bd_CS"/>
</dbReference>
<dbReference type="InterPro" id="IPR000742">
    <property type="entry name" value="EGF"/>
</dbReference>
<feature type="domain" description="Apple" evidence="7">
    <location>
        <begin position="25"/>
        <end position="102"/>
    </location>
</feature>
<dbReference type="InterPro" id="IPR049883">
    <property type="entry name" value="NOTCH1_EGF-like"/>
</dbReference>
<evidence type="ECO:0000256" key="3">
    <source>
        <dbReference type="ARBA" id="ARBA00022737"/>
    </source>
</evidence>
<keyword evidence="9" id="KW-1185">Reference proteome</keyword>
<dbReference type="PROSITE" id="PS50948">
    <property type="entry name" value="PAN"/>
    <property type="match status" value="1"/>
</dbReference>
<dbReference type="SMART" id="SM00179">
    <property type="entry name" value="EGF_CA"/>
    <property type="match status" value="1"/>
</dbReference>
<dbReference type="PROSITE" id="PS01187">
    <property type="entry name" value="EGF_CA"/>
    <property type="match status" value="1"/>
</dbReference>
<dbReference type="OrthoDB" id="5965958at2759"/>